<dbReference type="InterPro" id="IPR035892">
    <property type="entry name" value="C2_domain_sf"/>
</dbReference>
<evidence type="ECO:0000256" key="5">
    <source>
        <dbReference type="ARBA" id="ARBA00023136"/>
    </source>
</evidence>
<evidence type="ECO:0000259" key="7">
    <source>
        <dbReference type="PROSITE" id="PS50004"/>
    </source>
</evidence>
<dbReference type="PROSITE" id="PS50004">
    <property type="entry name" value="C2"/>
    <property type="match status" value="1"/>
</dbReference>
<evidence type="ECO:0000313" key="9">
    <source>
        <dbReference type="Proteomes" id="UP001189429"/>
    </source>
</evidence>
<sequence length="458" mass="51170">MSGERRMTGAVGRVRGTRSYRISAHDRRQLSSSYGVHEELDRLIFGPDSVEEATQNLFKRYKDQANLPSRVRVRIYLMKAVCIFSEKLVNPFLSLRLGQDADQARLKPRGGEGQQNHSMPSFYHVEERDIQLPQQGRLQLDMSHLADGGFDGFVGREQLIGSTVVDLEDRWHSANLTQATLRKRVPVEHRPLIGSGAAGKNGGSLEMRIEMLDSVKASDEPAANLAKPAPTKLEVRFVIRTTTGVRIVDGEHTDVKIVVELECDEYLADQSLYPKSQATDTHHNSRTGDAIFNWRVVFPQIAMPTTGCNVHFKVYDSNSIVGDTFIGEVVIDIRRHLSKVSRDLDMLVIEKGELAFKDDGRSIGGDAKDEVGDVGKVQFEMHVLTQSEDAAQKLAGVGREEPNCYPQLAAPVDGRTMWGDVLAPLVWEWPTMGLFGRVAPLIVFGLLCLMFFRWLDLV</sequence>
<evidence type="ECO:0000256" key="4">
    <source>
        <dbReference type="ARBA" id="ARBA00022989"/>
    </source>
</evidence>
<keyword evidence="2 6" id="KW-0812">Transmembrane</keyword>
<dbReference type="InterPro" id="IPR037721">
    <property type="entry name" value="Ferlin"/>
</dbReference>
<dbReference type="PANTHER" id="PTHR12546:SF33">
    <property type="entry name" value="SPERM VESICLE FUSION PROTEIN FER-1"/>
    <property type="match status" value="1"/>
</dbReference>
<keyword evidence="9" id="KW-1185">Reference proteome</keyword>
<evidence type="ECO:0000256" key="3">
    <source>
        <dbReference type="ARBA" id="ARBA00022737"/>
    </source>
</evidence>
<dbReference type="PANTHER" id="PTHR12546">
    <property type="entry name" value="FER-1-LIKE"/>
    <property type="match status" value="1"/>
</dbReference>
<organism evidence="8 9">
    <name type="scientific">Prorocentrum cordatum</name>
    <dbReference type="NCBI Taxonomy" id="2364126"/>
    <lineage>
        <taxon>Eukaryota</taxon>
        <taxon>Sar</taxon>
        <taxon>Alveolata</taxon>
        <taxon>Dinophyceae</taxon>
        <taxon>Prorocentrales</taxon>
        <taxon>Prorocentraceae</taxon>
        <taxon>Prorocentrum</taxon>
    </lineage>
</organism>
<dbReference type="Pfam" id="PF00168">
    <property type="entry name" value="C2"/>
    <property type="match status" value="1"/>
</dbReference>
<keyword evidence="5 6" id="KW-0472">Membrane</keyword>
<reference evidence="8" key="1">
    <citation type="submission" date="2023-10" db="EMBL/GenBank/DDBJ databases">
        <authorList>
            <person name="Chen Y."/>
            <person name="Shah S."/>
            <person name="Dougan E. K."/>
            <person name="Thang M."/>
            <person name="Chan C."/>
        </authorList>
    </citation>
    <scope>NUCLEOTIDE SEQUENCE [LARGE SCALE GENOMIC DNA]</scope>
</reference>
<name>A0ABN9V5R0_9DINO</name>
<comment type="subcellular location">
    <subcellularLocation>
        <location evidence="1">Membrane</location>
        <topology evidence="1">Single-pass membrane protein</topology>
    </subcellularLocation>
</comment>
<protein>
    <recommendedName>
        <fullName evidence="7">C2 domain-containing protein</fullName>
    </recommendedName>
</protein>
<dbReference type="EMBL" id="CAUYUJ010016647">
    <property type="protein sequence ID" value="CAK0867462.1"/>
    <property type="molecule type" value="Genomic_DNA"/>
</dbReference>
<evidence type="ECO:0000256" key="6">
    <source>
        <dbReference type="SAM" id="Phobius"/>
    </source>
</evidence>
<dbReference type="Proteomes" id="UP001189429">
    <property type="component" value="Unassembled WGS sequence"/>
</dbReference>
<evidence type="ECO:0000313" key="8">
    <source>
        <dbReference type="EMBL" id="CAK0867462.1"/>
    </source>
</evidence>
<keyword evidence="4 6" id="KW-1133">Transmembrane helix</keyword>
<evidence type="ECO:0000256" key="1">
    <source>
        <dbReference type="ARBA" id="ARBA00004167"/>
    </source>
</evidence>
<accession>A0ABN9V5R0</accession>
<proteinExistence type="predicted"/>
<evidence type="ECO:0000256" key="2">
    <source>
        <dbReference type="ARBA" id="ARBA00022692"/>
    </source>
</evidence>
<feature type="domain" description="C2" evidence="7">
    <location>
        <begin position="216"/>
        <end position="346"/>
    </location>
</feature>
<gene>
    <name evidence="8" type="ORF">PCOR1329_LOCUS54393</name>
</gene>
<keyword evidence="3" id="KW-0677">Repeat</keyword>
<comment type="caution">
    <text evidence="8">The sequence shown here is derived from an EMBL/GenBank/DDBJ whole genome shotgun (WGS) entry which is preliminary data.</text>
</comment>
<dbReference type="Gene3D" id="2.60.40.150">
    <property type="entry name" value="C2 domain"/>
    <property type="match status" value="1"/>
</dbReference>
<dbReference type="SUPFAM" id="SSF49562">
    <property type="entry name" value="C2 domain (Calcium/lipid-binding domain, CaLB)"/>
    <property type="match status" value="1"/>
</dbReference>
<dbReference type="InterPro" id="IPR000008">
    <property type="entry name" value="C2_dom"/>
</dbReference>
<feature type="transmembrane region" description="Helical" evidence="6">
    <location>
        <begin position="434"/>
        <end position="455"/>
    </location>
</feature>